<dbReference type="Pfam" id="PF13456">
    <property type="entry name" value="RVT_3"/>
    <property type="match status" value="1"/>
</dbReference>
<evidence type="ECO:0000259" key="1">
    <source>
        <dbReference type="Pfam" id="PF13456"/>
    </source>
</evidence>
<dbReference type="GO" id="GO:0003676">
    <property type="term" value="F:nucleic acid binding"/>
    <property type="evidence" value="ECO:0007669"/>
    <property type="project" value="InterPro"/>
</dbReference>
<dbReference type="Gene3D" id="3.30.420.10">
    <property type="entry name" value="Ribonuclease H-like superfamily/Ribonuclease H"/>
    <property type="match status" value="2"/>
</dbReference>
<dbReference type="PANTHER" id="PTHR48475">
    <property type="entry name" value="RIBONUCLEASE H"/>
    <property type="match status" value="1"/>
</dbReference>
<protein>
    <recommendedName>
        <fullName evidence="1">RNase H type-1 domain-containing protein</fullName>
    </recommendedName>
</protein>
<proteinExistence type="predicted"/>
<comment type="caution">
    <text evidence="2">The sequence shown here is derived from an EMBL/GenBank/DDBJ whole genome shotgun (WGS) entry which is preliminary data.</text>
</comment>
<dbReference type="GO" id="GO:0004523">
    <property type="term" value="F:RNA-DNA hybrid ribonuclease activity"/>
    <property type="evidence" value="ECO:0007669"/>
    <property type="project" value="InterPro"/>
</dbReference>
<reference evidence="2" key="1">
    <citation type="submission" date="2020-06" db="EMBL/GenBank/DDBJ databases">
        <authorList>
            <person name="Li T."/>
            <person name="Hu X."/>
            <person name="Zhang T."/>
            <person name="Song X."/>
            <person name="Zhang H."/>
            <person name="Dai N."/>
            <person name="Sheng W."/>
            <person name="Hou X."/>
            <person name="Wei L."/>
        </authorList>
    </citation>
    <scope>NUCLEOTIDE SEQUENCE</scope>
    <source>
        <strain evidence="2">KEN8</strain>
        <tissue evidence="2">Leaf</tissue>
    </source>
</reference>
<evidence type="ECO:0000313" key="2">
    <source>
        <dbReference type="EMBL" id="KAL0290920.1"/>
    </source>
</evidence>
<dbReference type="InterPro" id="IPR036397">
    <property type="entry name" value="RNaseH_sf"/>
</dbReference>
<dbReference type="InterPro" id="IPR012337">
    <property type="entry name" value="RNaseH-like_sf"/>
</dbReference>
<reference evidence="2" key="2">
    <citation type="journal article" date="2024" name="Plant">
        <title>Genomic evolution and insights into agronomic trait innovations of Sesamum species.</title>
        <authorList>
            <person name="Miao H."/>
            <person name="Wang L."/>
            <person name="Qu L."/>
            <person name="Liu H."/>
            <person name="Sun Y."/>
            <person name="Le M."/>
            <person name="Wang Q."/>
            <person name="Wei S."/>
            <person name="Zheng Y."/>
            <person name="Lin W."/>
            <person name="Duan Y."/>
            <person name="Cao H."/>
            <person name="Xiong S."/>
            <person name="Wang X."/>
            <person name="Wei L."/>
            <person name="Li C."/>
            <person name="Ma Q."/>
            <person name="Ju M."/>
            <person name="Zhao R."/>
            <person name="Li G."/>
            <person name="Mu C."/>
            <person name="Tian Q."/>
            <person name="Mei H."/>
            <person name="Zhang T."/>
            <person name="Gao T."/>
            <person name="Zhang H."/>
        </authorList>
    </citation>
    <scope>NUCLEOTIDE SEQUENCE</scope>
    <source>
        <strain evidence="2">KEN8</strain>
    </source>
</reference>
<feature type="domain" description="RNase H type-1" evidence="1">
    <location>
        <begin position="2"/>
        <end position="71"/>
    </location>
</feature>
<dbReference type="SUPFAM" id="SSF53098">
    <property type="entry name" value="Ribonuclease H-like"/>
    <property type="match status" value="2"/>
</dbReference>
<dbReference type="EMBL" id="JACGWM010001613">
    <property type="protein sequence ID" value="KAL0290920.1"/>
    <property type="molecule type" value="Genomic_DNA"/>
</dbReference>
<dbReference type="InterPro" id="IPR002156">
    <property type="entry name" value="RNaseH_domain"/>
</dbReference>
<dbReference type="PANTHER" id="PTHR48475:SF1">
    <property type="entry name" value="RNASE H TYPE-1 DOMAIN-CONTAINING PROTEIN"/>
    <property type="match status" value="1"/>
</dbReference>
<dbReference type="AlphaFoldDB" id="A0AAW2JBH7"/>
<name>A0AAW2JBH7_9LAMI</name>
<sequence length="183" mass="21002">MALEMGIIEIEVYGDSKLIINQLLKIYEVKKDDLVLFFRQASHLLKSLKSVTLDHIPRKENKMTDALANLATTLALSEGETINIPVCNRWVLPSLDTFDPEHYNAITIATNDEEDWRTPLIEYLKQAVNGLAKVFNKTLCNLLKKVVSKSKRDWHEKIGEALWAYRTTHRNATQAMVSKPYFL</sequence>
<accession>A0AAW2JBH7</accession>
<organism evidence="2">
    <name type="scientific">Sesamum calycinum</name>
    <dbReference type="NCBI Taxonomy" id="2727403"/>
    <lineage>
        <taxon>Eukaryota</taxon>
        <taxon>Viridiplantae</taxon>
        <taxon>Streptophyta</taxon>
        <taxon>Embryophyta</taxon>
        <taxon>Tracheophyta</taxon>
        <taxon>Spermatophyta</taxon>
        <taxon>Magnoliopsida</taxon>
        <taxon>eudicotyledons</taxon>
        <taxon>Gunneridae</taxon>
        <taxon>Pentapetalae</taxon>
        <taxon>asterids</taxon>
        <taxon>lamiids</taxon>
        <taxon>Lamiales</taxon>
        <taxon>Pedaliaceae</taxon>
        <taxon>Sesamum</taxon>
    </lineage>
</organism>
<gene>
    <name evidence="2" type="ORF">Scaly_2653900</name>
</gene>